<proteinExistence type="inferred from homology"/>
<dbReference type="GO" id="GO:0016987">
    <property type="term" value="F:sigma factor activity"/>
    <property type="evidence" value="ECO:0007669"/>
    <property type="project" value="UniProtKB-KW"/>
</dbReference>
<comment type="similarity">
    <text evidence="1">Belongs to the sigma-70 factor family. ECF subfamily.</text>
</comment>
<evidence type="ECO:0000313" key="7">
    <source>
        <dbReference type="EMBL" id="SCJ60418.1"/>
    </source>
</evidence>
<feature type="domain" description="RNA polymerase sigma factor 70 region 4 type 2" evidence="6">
    <location>
        <begin position="101"/>
        <end position="152"/>
    </location>
</feature>
<dbReference type="InterPro" id="IPR013325">
    <property type="entry name" value="RNA_pol_sigma_r2"/>
</dbReference>
<dbReference type="SUPFAM" id="SSF88659">
    <property type="entry name" value="Sigma3 and sigma4 domains of RNA polymerase sigma factors"/>
    <property type="match status" value="1"/>
</dbReference>
<dbReference type="GO" id="GO:0006352">
    <property type="term" value="P:DNA-templated transcription initiation"/>
    <property type="evidence" value="ECO:0007669"/>
    <property type="project" value="InterPro"/>
</dbReference>
<dbReference type="NCBIfam" id="TIGR02937">
    <property type="entry name" value="sigma70-ECF"/>
    <property type="match status" value="1"/>
</dbReference>
<dbReference type="CDD" id="cd06171">
    <property type="entry name" value="Sigma70_r4"/>
    <property type="match status" value="1"/>
</dbReference>
<dbReference type="EMBL" id="FMHG01000001">
    <property type="protein sequence ID" value="SCJ60418.1"/>
    <property type="molecule type" value="Genomic_DNA"/>
</dbReference>
<dbReference type="Pfam" id="PF08281">
    <property type="entry name" value="Sigma70_r4_2"/>
    <property type="match status" value="1"/>
</dbReference>
<dbReference type="InterPro" id="IPR036388">
    <property type="entry name" value="WH-like_DNA-bd_sf"/>
</dbReference>
<reference evidence="7" key="1">
    <citation type="submission" date="2015-09" db="EMBL/GenBank/DDBJ databases">
        <authorList>
            <consortium name="Pathogen Informatics"/>
        </authorList>
    </citation>
    <scope>NUCLEOTIDE SEQUENCE</scope>
    <source>
        <strain evidence="7">2789STDY5834896</strain>
    </source>
</reference>
<dbReference type="Pfam" id="PF04542">
    <property type="entry name" value="Sigma70_r2"/>
    <property type="match status" value="1"/>
</dbReference>
<dbReference type="SUPFAM" id="SSF88946">
    <property type="entry name" value="Sigma2 domain of RNA polymerase sigma factors"/>
    <property type="match status" value="1"/>
</dbReference>
<keyword evidence="2" id="KW-0805">Transcription regulation</keyword>
<sequence>MEQRSLRTNDCTEKVIKQYSDMVYRLAFARTGTKHDADDVFQEVFFRYVKKRPVFRDEEHRKAWLIRVTINCSNSFWSSLWNKNTQELCDEIVFETRESIDLHTELNRLPPKYREVVHLFYYENMPLKKISAILHRKNSTVRTQLTRARAMLKKFMKEEDYV</sequence>
<evidence type="ECO:0000256" key="3">
    <source>
        <dbReference type="ARBA" id="ARBA00023082"/>
    </source>
</evidence>
<accession>A0A1C6HSI3</accession>
<gene>
    <name evidence="7" type="primary">sigV_2</name>
    <name evidence="7" type="ORF">SAMEA3545359_01015</name>
</gene>
<protein>
    <submittedName>
        <fullName evidence="7">RNA polymerase sigma factor sigV</fullName>
    </submittedName>
</protein>
<dbReference type="PANTHER" id="PTHR43133:SF51">
    <property type="entry name" value="RNA POLYMERASE SIGMA FACTOR"/>
    <property type="match status" value="1"/>
</dbReference>
<name>A0A1C6HSI3_9FIRM</name>
<dbReference type="InterPro" id="IPR014284">
    <property type="entry name" value="RNA_pol_sigma-70_dom"/>
</dbReference>
<dbReference type="InterPro" id="IPR007627">
    <property type="entry name" value="RNA_pol_sigma70_r2"/>
</dbReference>
<evidence type="ECO:0000259" key="5">
    <source>
        <dbReference type="Pfam" id="PF04542"/>
    </source>
</evidence>
<organism evidence="7">
    <name type="scientific">uncultured Anaerotruncus sp</name>
    <dbReference type="NCBI Taxonomy" id="905011"/>
    <lineage>
        <taxon>Bacteria</taxon>
        <taxon>Bacillati</taxon>
        <taxon>Bacillota</taxon>
        <taxon>Clostridia</taxon>
        <taxon>Eubacteriales</taxon>
        <taxon>Oscillospiraceae</taxon>
        <taxon>Anaerotruncus</taxon>
        <taxon>environmental samples</taxon>
    </lineage>
</organism>
<dbReference type="PANTHER" id="PTHR43133">
    <property type="entry name" value="RNA POLYMERASE ECF-TYPE SIGMA FACTO"/>
    <property type="match status" value="1"/>
</dbReference>
<dbReference type="InterPro" id="IPR013249">
    <property type="entry name" value="RNA_pol_sigma70_r4_t2"/>
</dbReference>
<dbReference type="InterPro" id="IPR013324">
    <property type="entry name" value="RNA_pol_sigma_r3/r4-like"/>
</dbReference>
<evidence type="ECO:0000259" key="6">
    <source>
        <dbReference type="Pfam" id="PF08281"/>
    </source>
</evidence>
<feature type="domain" description="RNA polymerase sigma-70 region 2" evidence="5">
    <location>
        <begin position="16"/>
        <end position="78"/>
    </location>
</feature>
<evidence type="ECO:0000256" key="4">
    <source>
        <dbReference type="ARBA" id="ARBA00023163"/>
    </source>
</evidence>
<dbReference type="Gene3D" id="1.10.10.10">
    <property type="entry name" value="Winged helix-like DNA-binding domain superfamily/Winged helix DNA-binding domain"/>
    <property type="match status" value="1"/>
</dbReference>
<dbReference type="InterPro" id="IPR039425">
    <property type="entry name" value="RNA_pol_sigma-70-like"/>
</dbReference>
<evidence type="ECO:0000256" key="2">
    <source>
        <dbReference type="ARBA" id="ARBA00023015"/>
    </source>
</evidence>
<evidence type="ECO:0000256" key="1">
    <source>
        <dbReference type="ARBA" id="ARBA00010641"/>
    </source>
</evidence>
<keyword evidence="4" id="KW-0804">Transcription</keyword>
<dbReference type="GO" id="GO:0003677">
    <property type="term" value="F:DNA binding"/>
    <property type="evidence" value="ECO:0007669"/>
    <property type="project" value="InterPro"/>
</dbReference>
<keyword evidence="3" id="KW-0731">Sigma factor</keyword>
<dbReference type="Gene3D" id="1.10.1740.10">
    <property type="match status" value="1"/>
</dbReference>
<dbReference type="AlphaFoldDB" id="A0A1C6HSI3"/>